<keyword evidence="6" id="KW-0131">Cell cycle</keyword>
<dbReference type="GO" id="GO:0051301">
    <property type="term" value="P:cell division"/>
    <property type="evidence" value="ECO:0007669"/>
    <property type="project" value="UniProtKB-KW"/>
</dbReference>
<evidence type="ECO:0000256" key="7">
    <source>
        <dbReference type="ARBA" id="ARBA00031069"/>
    </source>
</evidence>
<evidence type="ECO:0000256" key="6">
    <source>
        <dbReference type="ARBA" id="ARBA00023306"/>
    </source>
</evidence>
<evidence type="ECO:0000256" key="5">
    <source>
        <dbReference type="ARBA" id="ARBA00022786"/>
    </source>
</evidence>
<keyword evidence="12" id="KW-1185">Reference proteome</keyword>
<evidence type="ECO:0000256" key="3">
    <source>
        <dbReference type="ARBA" id="ARBA00022618"/>
    </source>
</evidence>
<dbReference type="Gene3D" id="1.25.40.10">
    <property type="entry name" value="Tetratricopeptide repeat domain"/>
    <property type="match status" value="1"/>
</dbReference>
<keyword evidence="3" id="KW-0132">Cell division</keyword>
<dbReference type="AlphaFoldDB" id="A0A175WG10"/>
<sequence length="801" mass="89818">MSRYLSPAKIGLLVLIQLYVEGAVPKDAIIPVINFLTSNLLDHDLANMSARPTDRWKKADSIIKLTLSVHHFEEVLGPHPAADRLPGRRLWDRFLEKLWTIDSLHTLHEFFGHLPNLLAKTKAELRQMAESGESPPSGVLLSRNSPLGVFVRRLHHEFSNLQFNHASELWMMLVKYRQPTAAYWRRRNPHFGRLSFDSVLMTGEQEWGSQTDELAVAAYGNMLLVDDSNAAPPVSTDDIESLLEFQIAQVQKYGSRVPADTMERFRSLLRSSRIVPSLSHYLQFSESWRSGDLPTSFDYLHRYFDYTMQNRDRLFYQYALMNLAIVQSDFGCHKEALSTMLEAVSIARENRDTVCLNFTLNWFFHFSKGHPDLVRELEDSSMLGSGKESLSFLRAKAKETGMWALWSSSLQAEAKFGMANGESVSTALEHMVRSSQVIIERNLKSMMGTQLSLGIALWDRLGLASMSAMTCEVFLRCHKINSVFDDELKITCRLAGLLAGTGKYDEALAKLDGIDSNALRSAKSNHYWHLYRGLFKIRRNLHHNNLEAAEALLSQLLQSGPEDVDRDMLLIIDTLHIESLTRRQNFDVAYDKIETLISSLRGDNRDLALRIRLLLAKVHLFDRTGRPEKGFSIAVRAASLAWRARLVPLLWQAVGALANILDALGEFAAAAKLLIAVLPRCLETDMAYAAGTLYSLLADAWAGMVGEMGKSDRGVVAAGAAGIAAGVEGGTIKERGKMLAKVHGALDAAFKCFSAVEDVDKRCEVMAKKAALYRAEGDYVRAEECADVYLGIWQEELTRKE</sequence>
<dbReference type="GO" id="GO:0045842">
    <property type="term" value="P:positive regulation of mitotic metaphase/anaphase transition"/>
    <property type="evidence" value="ECO:0007669"/>
    <property type="project" value="TreeGrafter"/>
</dbReference>
<dbReference type="InterPro" id="IPR026000">
    <property type="entry name" value="Apc5_dom"/>
</dbReference>
<dbReference type="GO" id="GO:0005680">
    <property type="term" value="C:anaphase-promoting complex"/>
    <property type="evidence" value="ECO:0007669"/>
    <property type="project" value="InterPro"/>
</dbReference>
<dbReference type="GO" id="GO:0031145">
    <property type="term" value="P:anaphase-promoting complex-dependent catabolic process"/>
    <property type="evidence" value="ECO:0007669"/>
    <property type="project" value="TreeGrafter"/>
</dbReference>
<dbReference type="PANTHER" id="PTHR12830">
    <property type="entry name" value="ANAPHASE-PROMOTING COMPLEX SUBUNIT 5"/>
    <property type="match status" value="1"/>
</dbReference>
<reference evidence="11 12" key="1">
    <citation type="journal article" date="2016" name="Genome Announc.">
        <title>Genome Sequence of Madurella mycetomatis mm55, Isolated from a Human Mycetoma Case in Sudan.</title>
        <authorList>
            <person name="Smit S."/>
            <person name="Derks M.F."/>
            <person name="Bervoets S."/>
            <person name="Fahal A."/>
            <person name="van Leeuwen W."/>
            <person name="van Belkum A."/>
            <person name="van de Sande W.W."/>
        </authorList>
    </citation>
    <scope>NUCLEOTIDE SEQUENCE [LARGE SCALE GENOMIC DNA]</scope>
    <source>
        <strain evidence="12">mm55</strain>
    </source>
</reference>
<keyword evidence="4" id="KW-0498">Mitosis</keyword>
<feature type="chain" id="PRO_5008044002" description="Anaphase-promoting complex subunit 5" evidence="9">
    <location>
        <begin position="23"/>
        <end position="801"/>
    </location>
</feature>
<dbReference type="GO" id="GO:0070979">
    <property type="term" value="P:protein K11-linked ubiquitination"/>
    <property type="evidence" value="ECO:0007669"/>
    <property type="project" value="TreeGrafter"/>
</dbReference>
<dbReference type="STRING" id="100816.A0A175WG10"/>
<dbReference type="UniPathway" id="UPA00143"/>
<accession>A0A175WG10</accession>
<dbReference type="EMBL" id="LCTW02000011">
    <property type="protein sequence ID" value="KXX82596.1"/>
    <property type="molecule type" value="Genomic_DNA"/>
</dbReference>
<evidence type="ECO:0000256" key="8">
    <source>
        <dbReference type="ARBA" id="ARBA00045696"/>
    </source>
</evidence>
<evidence type="ECO:0000313" key="12">
    <source>
        <dbReference type="Proteomes" id="UP000078237"/>
    </source>
</evidence>
<evidence type="ECO:0000256" key="2">
    <source>
        <dbReference type="ARBA" id="ARBA00016066"/>
    </source>
</evidence>
<protein>
    <recommendedName>
        <fullName evidence="2">Anaphase-promoting complex subunit 5</fullName>
    </recommendedName>
    <alternativeName>
        <fullName evidence="7">Cyclosome subunit 5</fullName>
    </alternativeName>
</protein>
<dbReference type="Pfam" id="PF12862">
    <property type="entry name" value="ANAPC5"/>
    <property type="match status" value="1"/>
</dbReference>
<keyword evidence="9" id="KW-0732">Signal</keyword>
<evidence type="ECO:0000259" key="10">
    <source>
        <dbReference type="Pfam" id="PF12862"/>
    </source>
</evidence>
<dbReference type="VEuPathDB" id="FungiDB:MMYC01_200828"/>
<dbReference type="OrthoDB" id="2504561at2759"/>
<name>A0A175WG10_9PEZI</name>
<evidence type="ECO:0000313" key="11">
    <source>
        <dbReference type="EMBL" id="KXX82596.1"/>
    </source>
</evidence>
<dbReference type="SUPFAM" id="SSF48452">
    <property type="entry name" value="TPR-like"/>
    <property type="match status" value="1"/>
</dbReference>
<evidence type="ECO:0000256" key="4">
    <source>
        <dbReference type="ARBA" id="ARBA00022776"/>
    </source>
</evidence>
<dbReference type="InterPro" id="IPR037679">
    <property type="entry name" value="Apc5"/>
</dbReference>
<evidence type="ECO:0000256" key="1">
    <source>
        <dbReference type="ARBA" id="ARBA00007450"/>
    </source>
</evidence>
<gene>
    <name evidence="11" type="ORF">MMYC01_200828</name>
</gene>
<evidence type="ECO:0000256" key="9">
    <source>
        <dbReference type="SAM" id="SignalP"/>
    </source>
</evidence>
<dbReference type="Proteomes" id="UP000078237">
    <property type="component" value="Unassembled WGS sequence"/>
</dbReference>
<proteinExistence type="inferred from homology"/>
<feature type="signal peptide" evidence="9">
    <location>
        <begin position="1"/>
        <end position="22"/>
    </location>
</feature>
<dbReference type="PANTHER" id="PTHR12830:SF9">
    <property type="entry name" value="ANAPHASE-PROMOTING COMPLEX SUBUNIT 5"/>
    <property type="match status" value="1"/>
</dbReference>
<comment type="similarity">
    <text evidence="1">Belongs to the APC5 family.</text>
</comment>
<comment type="function">
    <text evidence="8">Component of the anaphase promoting complex/cyclosome (APC/C), a cell cycle-regulated E3 ubiquitin ligase that controls progression through mitosis and the G1 phase of the cell cycle. The APC/C complex acts by mediating ubiquitination and subsequent degradation of target proteins: it mainly mediates the formation of 'Lys-11'-linked polyubiquitin chains and, to a lower extent, the formation of 'Lys-48'- and 'Lys-63'-linked polyubiquitin chains. The APC/C complex catalyzes assembly of branched 'Lys-11'-/'Lys-48'-linked branched ubiquitin chains on target proteins.</text>
</comment>
<keyword evidence="5" id="KW-0833">Ubl conjugation pathway</keyword>
<comment type="caution">
    <text evidence="11">The sequence shown here is derived from an EMBL/GenBank/DDBJ whole genome shotgun (WGS) entry which is preliminary data.</text>
</comment>
<organism evidence="11 12">
    <name type="scientific">Madurella mycetomatis</name>
    <dbReference type="NCBI Taxonomy" id="100816"/>
    <lineage>
        <taxon>Eukaryota</taxon>
        <taxon>Fungi</taxon>
        <taxon>Dikarya</taxon>
        <taxon>Ascomycota</taxon>
        <taxon>Pezizomycotina</taxon>
        <taxon>Sordariomycetes</taxon>
        <taxon>Sordariomycetidae</taxon>
        <taxon>Sordariales</taxon>
        <taxon>Sordariales incertae sedis</taxon>
        <taxon>Madurella</taxon>
    </lineage>
</organism>
<dbReference type="InterPro" id="IPR011990">
    <property type="entry name" value="TPR-like_helical_dom_sf"/>
</dbReference>
<feature type="domain" description="Anaphase-promoting complex subunit 5" evidence="10">
    <location>
        <begin position="280"/>
        <end position="368"/>
    </location>
</feature>